<name>F9DKG3_9BACT</name>
<accession>F9DKG3</accession>
<reference evidence="1 2" key="1">
    <citation type="submission" date="2011-04" db="EMBL/GenBank/DDBJ databases">
        <authorList>
            <person name="Muzny D."/>
            <person name="Qin X."/>
            <person name="Deng J."/>
            <person name="Jiang H."/>
            <person name="Liu Y."/>
            <person name="Qu J."/>
            <person name="Song X.-Z."/>
            <person name="Zhang L."/>
            <person name="Thornton R."/>
            <person name="Coyle M."/>
            <person name="Francisco L."/>
            <person name="Jackson L."/>
            <person name="Javaid M."/>
            <person name="Korchina V."/>
            <person name="Kovar C."/>
            <person name="Mata R."/>
            <person name="Mathew T."/>
            <person name="Ngo R."/>
            <person name="Nguyen L."/>
            <person name="Nguyen N."/>
            <person name="Okwuonu G."/>
            <person name="Ongeri F."/>
            <person name="Pham C."/>
            <person name="Simmons D."/>
            <person name="Wilczek-Boney K."/>
            <person name="Hale W."/>
            <person name="Jakkamsetti A."/>
            <person name="Pham P."/>
            <person name="Ruth R."/>
            <person name="San Lucas F."/>
            <person name="Warren J."/>
            <person name="Zhang J."/>
            <person name="Zhao Z."/>
            <person name="Zhou C."/>
            <person name="Zhu D."/>
            <person name="Lee S."/>
            <person name="Bess C."/>
            <person name="Blankenburg K."/>
            <person name="Forbes L."/>
            <person name="Fu Q."/>
            <person name="Gubbala S."/>
            <person name="Hirani K."/>
            <person name="Jayaseelan J.C."/>
            <person name="Lara F."/>
            <person name="Munidasa M."/>
            <person name="Palculict T."/>
            <person name="Patil S."/>
            <person name="Pu L.-L."/>
            <person name="Saada N."/>
            <person name="Tang L."/>
            <person name="Weissenberger G."/>
            <person name="Zhu Y."/>
            <person name="Hemphill L."/>
            <person name="Shang Y."/>
            <person name="Youmans B."/>
            <person name="Ayvaz T."/>
            <person name="Ross M."/>
            <person name="Santibanez J."/>
            <person name="Aqrawi P."/>
            <person name="Gross S."/>
            <person name="Joshi V."/>
            <person name="Fowler G."/>
            <person name="Nazareth L."/>
            <person name="Reid J."/>
            <person name="Worley K."/>
            <person name="Petrosino J."/>
            <person name="Highlander S."/>
            <person name="Gibbs R."/>
        </authorList>
    </citation>
    <scope>NUCLEOTIDE SEQUENCE [LARGE SCALE GENOMIC DNA]</scope>
    <source>
        <strain evidence="1 2">ATCC 700821</strain>
    </source>
</reference>
<dbReference type="HOGENOM" id="CLU_3187449_0_0_10"/>
<organism evidence="1 2">
    <name type="scientific">Prevotella pallens ATCC 700821</name>
    <dbReference type="NCBI Taxonomy" id="997353"/>
    <lineage>
        <taxon>Bacteria</taxon>
        <taxon>Pseudomonadati</taxon>
        <taxon>Bacteroidota</taxon>
        <taxon>Bacteroidia</taxon>
        <taxon>Bacteroidales</taxon>
        <taxon>Prevotellaceae</taxon>
        <taxon>Prevotella</taxon>
    </lineage>
</organism>
<comment type="caution">
    <text evidence="1">The sequence shown here is derived from an EMBL/GenBank/DDBJ whole genome shotgun (WGS) entry which is preliminary data.</text>
</comment>
<gene>
    <name evidence="1" type="ORF">HMPREF9144_2155</name>
</gene>
<dbReference type="Proteomes" id="UP000004123">
    <property type="component" value="Unassembled WGS sequence"/>
</dbReference>
<protein>
    <submittedName>
        <fullName evidence="1">Uncharacterized protein</fullName>
    </submittedName>
</protein>
<dbReference type="EMBL" id="AFPY01000109">
    <property type="protein sequence ID" value="EGQ14223.1"/>
    <property type="molecule type" value="Genomic_DNA"/>
</dbReference>
<sequence length="46" mass="5443">MVCINYIIPAKTKTPFLQNKNYLFARQKLPFCNAKTILLKFNHLLM</sequence>
<proteinExistence type="predicted"/>
<evidence type="ECO:0000313" key="2">
    <source>
        <dbReference type="Proteomes" id="UP000004123"/>
    </source>
</evidence>
<evidence type="ECO:0000313" key="1">
    <source>
        <dbReference type="EMBL" id="EGQ14223.1"/>
    </source>
</evidence>
<dbReference type="AlphaFoldDB" id="F9DKG3"/>
<dbReference type="STRING" id="997353.HMPREF9144_2155"/>